<evidence type="ECO:0000256" key="14">
    <source>
        <dbReference type="RuleBase" id="RU000610"/>
    </source>
</evidence>
<feature type="active site" evidence="12">
    <location>
        <position position="56"/>
    </location>
</feature>
<dbReference type="PANTHER" id="PTHR48408:SF1">
    <property type="entry name" value="XYLOSE ISOMERASE"/>
    <property type="match status" value="1"/>
</dbReference>
<evidence type="ECO:0000256" key="8">
    <source>
        <dbReference type="ARBA" id="ARBA00022723"/>
    </source>
</evidence>
<comment type="caution">
    <text evidence="12">Lacks conserved residue(s) required for the propagation of feature annotation.</text>
</comment>
<feature type="binding site" evidence="12">
    <location>
        <position position="213"/>
    </location>
    <ligand>
        <name>Mg(2+)</name>
        <dbReference type="ChEBI" id="CHEBI:18420"/>
        <label>1</label>
    </ligand>
</feature>
<comment type="subcellular location">
    <subcellularLocation>
        <location evidence="1 12 14">Cytoplasm</location>
    </subcellularLocation>
</comment>
<evidence type="ECO:0000256" key="3">
    <source>
        <dbReference type="ARBA" id="ARBA00011881"/>
    </source>
</evidence>
<comment type="similarity">
    <text evidence="2 12 13">Belongs to the xylose isomerase family.</text>
</comment>
<gene>
    <name evidence="12" type="primary">xylA</name>
    <name evidence="16" type="ORF">FDA94_06105</name>
</gene>
<dbReference type="RefSeq" id="WP_137246027.1">
    <property type="nucleotide sequence ID" value="NZ_SZQA01000003.1"/>
</dbReference>
<dbReference type="PANTHER" id="PTHR48408">
    <property type="match status" value="1"/>
</dbReference>
<evidence type="ECO:0000256" key="11">
    <source>
        <dbReference type="ARBA" id="ARBA00033659"/>
    </source>
</evidence>
<evidence type="ECO:0000256" key="5">
    <source>
        <dbReference type="ARBA" id="ARBA00018232"/>
    </source>
</evidence>
<dbReference type="Gene3D" id="3.20.20.150">
    <property type="entry name" value="Divalent-metal-dependent TIM barrel enzymes"/>
    <property type="match status" value="1"/>
</dbReference>
<evidence type="ECO:0000256" key="4">
    <source>
        <dbReference type="ARBA" id="ARBA00011958"/>
    </source>
</evidence>
<dbReference type="NCBIfam" id="TIGR02631">
    <property type="entry name" value="xylA_Arthro"/>
    <property type="match status" value="1"/>
</dbReference>
<evidence type="ECO:0000256" key="6">
    <source>
        <dbReference type="ARBA" id="ARBA00022490"/>
    </source>
</evidence>
<organism evidence="16 17">
    <name type="scientific">Herbidospora galbida</name>
    <dbReference type="NCBI Taxonomy" id="2575442"/>
    <lineage>
        <taxon>Bacteria</taxon>
        <taxon>Bacillati</taxon>
        <taxon>Actinomycetota</taxon>
        <taxon>Actinomycetes</taxon>
        <taxon>Streptosporangiales</taxon>
        <taxon>Streptosporangiaceae</taxon>
        <taxon>Herbidospora</taxon>
    </lineage>
</organism>
<evidence type="ECO:0000256" key="10">
    <source>
        <dbReference type="ARBA" id="ARBA00023277"/>
    </source>
</evidence>
<dbReference type="EMBL" id="SZQA01000003">
    <property type="protein sequence ID" value="TKK90561.1"/>
    <property type="molecule type" value="Genomic_DNA"/>
</dbReference>
<dbReference type="OrthoDB" id="9763981at2"/>
<name>A0A4U3MM33_9ACTN</name>
<evidence type="ECO:0000313" key="16">
    <source>
        <dbReference type="EMBL" id="TKK90561.1"/>
    </source>
</evidence>
<dbReference type="InterPro" id="IPR013453">
    <property type="entry name" value="XylA_actinobac"/>
</dbReference>
<feature type="binding site" evidence="12">
    <location>
        <position position="177"/>
    </location>
    <ligand>
        <name>Mg(2+)</name>
        <dbReference type="ChEBI" id="CHEBI:18420"/>
        <label>1</label>
    </ligand>
</feature>
<feature type="binding site" evidence="12">
    <location>
        <position position="283"/>
    </location>
    <ligand>
        <name>Mg(2+)</name>
        <dbReference type="ChEBI" id="CHEBI:18420"/>
        <label>1</label>
    </ligand>
</feature>
<evidence type="ECO:0000256" key="7">
    <source>
        <dbReference type="ARBA" id="ARBA00022629"/>
    </source>
</evidence>
<keyword evidence="7 12" id="KW-0859">Xylose metabolism</keyword>
<sequence>MYTPSPEDKFTFGLWTVGWQARDQFGDATRAPLDPVETVHKLAELGAYGVTFHDDDLLAVEPDRDRAIENFKKALADTGLKVPMATTNLFTHPVFKDGGFTSNNREVRRYAIRKVIRNLDLAAELGAKTYVCWGGREGAESDAAKDIRAALSRYKEAMDILSQYVIDKGYDIRFAIEPKPNEPRGDILLPTVGHALAFINELEHPEMVGLNPETGHEQMAGLNYFHAISQAMWHGKLFHLDLNGQRGIKYDQDLIFGHGDVQNAFFLVDLLEHGGYEGPRHFDYKPVRTDDKNDAWDSLAANMRTYLILKEKAKAYRADPEVQEALAASKVDELGARTLGEGETLQDLLNDDFDLDGVAERGYHFTRLSQLALEHLFGVR</sequence>
<feature type="domain" description="Xylose isomerase-like TIM barrel" evidence="15">
    <location>
        <begin position="40"/>
        <end position="301"/>
    </location>
</feature>
<dbReference type="PROSITE" id="PS51415">
    <property type="entry name" value="XYLOSE_ISOMERASE"/>
    <property type="match status" value="1"/>
</dbReference>
<dbReference type="Proteomes" id="UP000308705">
    <property type="component" value="Unassembled WGS sequence"/>
</dbReference>
<dbReference type="GO" id="GO:0009045">
    <property type="term" value="F:xylose isomerase activity"/>
    <property type="evidence" value="ECO:0007669"/>
    <property type="project" value="UniProtKB-UniRule"/>
</dbReference>
<evidence type="ECO:0000256" key="1">
    <source>
        <dbReference type="ARBA" id="ARBA00004496"/>
    </source>
</evidence>
<dbReference type="GO" id="GO:0000287">
    <property type="term" value="F:magnesium ion binding"/>
    <property type="evidence" value="ECO:0007669"/>
    <property type="project" value="UniProtKB-UniRule"/>
</dbReference>
<evidence type="ECO:0000256" key="12">
    <source>
        <dbReference type="HAMAP-Rule" id="MF_00455"/>
    </source>
</evidence>
<feature type="active site" evidence="12">
    <location>
        <position position="53"/>
    </location>
</feature>
<dbReference type="GO" id="GO:0042732">
    <property type="term" value="P:D-xylose metabolic process"/>
    <property type="evidence" value="ECO:0007669"/>
    <property type="project" value="UniProtKB-UniRule"/>
</dbReference>
<keyword evidence="12" id="KW-0460">Magnesium</keyword>
<comment type="subunit">
    <text evidence="3 12 14">Homotetramer.</text>
</comment>
<dbReference type="HAMAP" id="MF_00455">
    <property type="entry name" value="Xylose_isom_A"/>
    <property type="match status" value="1"/>
</dbReference>
<keyword evidence="8 12" id="KW-0479">Metal-binding</keyword>
<dbReference type="AlphaFoldDB" id="A0A4U3MM33"/>
<evidence type="ECO:0000313" key="17">
    <source>
        <dbReference type="Proteomes" id="UP000308705"/>
    </source>
</evidence>
<dbReference type="EC" id="5.3.1.5" evidence="4 12"/>
<evidence type="ECO:0000259" key="15">
    <source>
        <dbReference type="Pfam" id="PF01261"/>
    </source>
</evidence>
<dbReference type="InterPro" id="IPR001998">
    <property type="entry name" value="Xylose_isomerase"/>
</dbReference>
<evidence type="ECO:0000256" key="2">
    <source>
        <dbReference type="ARBA" id="ARBA00005765"/>
    </source>
</evidence>
<accession>A0A4U3MM33</accession>
<comment type="caution">
    <text evidence="16">The sequence shown here is derived from an EMBL/GenBank/DDBJ whole genome shotgun (WGS) entry which is preliminary data.</text>
</comment>
<protein>
    <recommendedName>
        <fullName evidence="5 12">Xylose isomerase</fullName>
        <ecNumber evidence="4 12">5.3.1.5</ecNumber>
    </recommendedName>
</protein>
<keyword evidence="17" id="KW-1185">Reference proteome</keyword>
<evidence type="ECO:0000256" key="13">
    <source>
        <dbReference type="RuleBase" id="RU000609"/>
    </source>
</evidence>
<dbReference type="GO" id="GO:0005737">
    <property type="term" value="C:cytoplasm"/>
    <property type="evidence" value="ECO:0007669"/>
    <property type="project" value="UniProtKB-SubCell"/>
</dbReference>
<comment type="catalytic activity">
    <reaction evidence="11 12 13">
        <text>alpha-D-xylose = alpha-D-xylulofuranose</text>
        <dbReference type="Rhea" id="RHEA:22816"/>
        <dbReference type="ChEBI" id="CHEBI:28518"/>
        <dbReference type="ChEBI" id="CHEBI:188998"/>
        <dbReference type="EC" id="5.3.1.5"/>
    </reaction>
</comment>
<comment type="cofactor">
    <cofactor evidence="12">
        <name>Mg(2+)</name>
        <dbReference type="ChEBI" id="CHEBI:18420"/>
    </cofactor>
    <text evidence="12">Binds 2 magnesium ions per subunit.</text>
</comment>
<dbReference type="PRINTS" id="PR00688">
    <property type="entry name" value="XYLOSISMRASE"/>
</dbReference>
<proteinExistence type="inferred from homology"/>
<reference evidence="16 17" key="1">
    <citation type="submission" date="2019-04" db="EMBL/GenBank/DDBJ databases">
        <title>Herbidospora sp. NEAU-GS14.nov., a novel actinomycete isolated from soil.</title>
        <authorList>
            <person name="Han L."/>
        </authorList>
    </citation>
    <scope>NUCLEOTIDE SEQUENCE [LARGE SCALE GENOMIC DNA]</scope>
    <source>
        <strain evidence="16 17">NEAU-GS14</strain>
    </source>
</reference>
<feature type="binding site" evidence="12">
    <location>
        <position position="216"/>
    </location>
    <ligand>
        <name>Mg(2+)</name>
        <dbReference type="ChEBI" id="CHEBI:18420"/>
        <label>2</label>
    </ligand>
</feature>
<dbReference type="Pfam" id="PF01261">
    <property type="entry name" value="AP_endonuc_2"/>
    <property type="match status" value="1"/>
</dbReference>
<keyword evidence="6 12" id="KW-0963">Cytoplasm</keyword>
<dbReference type="InterPro" id="IPR036237">
    <property type="entry name" value="Xyl_isomerase-like_sf"/>
</dbReference>
<feature type="binding site" evidence="12">
    <location>
        <position position="241"/>
    </location>
    <ligand>
        <name>Mg(2+)</name>
        <dbReference type="ChEBI" id="CHEBI:18420"/>
        <label>1</label>
    </ligand>
</feature>
<feature type="binding site" evidence="12">
    <location>
        <position position="213"/>
    </location>
    <ligand>
        <name>Mg(2+)</name>
        <dbReference type="ChEBI" id="CHEBI:18420"/>
        <label>2</label>
    </ligand>
</feature>
<keyword evidence="10 12" id="KW-0119">Carbohydrate metabolism</keyword>
<dbReference type="SUPFAM" id="SSF51658">
    <property type="entry name" value="Xylose isomerase-like"/>
    <property type="match status" value="1"/>
</dbReference>
<evidence type="ECO:0000256" key="9">
    <source>
        <dbReference type="ARBA" id="ARBA00023235"/>
    </source>
</evidence>
<keyword evidence="9 12" id="KW-0413">Isomerase</keyword>
<dbReference type="InterPro" id="IPR013022">
    <property type="entry name" value="Xyl_isomerase-like_TIM-brl"/>
</dbReference>